<proteinExistence type="predicted"/>
<dbReference type="Proteomes" id="UP001333110">
    <property type="component" value="Unassembled WGS sequence"/>
</dbReference>
<comment type="caution">
    <text evidence="1">The sequence shown here is derived from an EMBL/GenBank/DDBJ whole genome shotgun (WGS) entry which is preliminary data.</text>
</comment>
<dbReference type="AlphaFoldDB" id="A0AAN7S9A5"/>
<organism evidence="1 2">
    <name type="scientific">Mycteria americana</name>
    <name type="common">Wood stork</name>
    <dbReference type="NCBI Taxonomy" id="33587"/>
    <lineage>
        <taxon>Eukaryota</taxon>
        <taxon>Metazoa</taxon>
        <taxon>Chordata</taxon>
        <taxon>Craniata</taxon>
        <taxon>Vertebrata</taxon>
        <taxon>Euteleostomi</taxon>
        <taxon>Archelosauria</taxon>
        <taxon>Archosauria</taxon>
        <taxon>Dinosauria</taxon>
        <taxon>Saurischia</taxon>
        <taxon>Theropoda</taxon>
        <taxon>Coelurosauria</taxon>
        <taxon>Aves</taxon>
        <taxon>Neognathae</taxon>
        <taxon>Neoaves</taxon>
        <taxon>Aequornithes</taxon>
        <taxon>Ciconiiformes</taxon>
        <taxon>Ciconiidae</taxon>
        <taxon>Mycteria</taxon>
    </lineage>
</organism>
<reference evidence="1 2" key="1">
    <citation type="journal article" date="2023" name="J. Hered.">
        <title>Chromosome-level genome of the wood stork (Mycteria americana) provides insight into avian chromosome evolution.</title>
        <authorList>
            <person name="Flamio R. Jr."/>
            <person name="Ramstad K.M."/>
        </authorList>
    </citation>
    <scope>NUCLEOTIDE SEQUENCE [LARGE SCALE GENOMIC DNA]</scope>
    <source>
        <strain evidence="1">JAX WOST 10</strain>
    </source>
</reference>
<name>A0AAN7S9A5_MYCAM</name>
<evidence type="ECO:0008006" key="3">
    <source>
        <dbReference type="Google" id="ProtNLM"/>
    </source>
</evidence>
<evidence type="ECO:0000313" key="2">
    <source>
        <dbReference type="Proteomes" id="UP001333110"/>
    </source>
</evidence>
<evidence type="ECO:0000313" key="1">
    <source>
        <dbReference type="EMBL" id="KAK4831677.1"/>
    </source>
</evidence>
<keyword evidence="2" id="KW-1185">Reference proteome</keyword>
<gene>
    <name evidence="1" type="ORF">QYF61_018674</name>
</gene>
<accession>A0AAN7S9A5</accession>
<sequence>MNVNGYKSSQGCEVSTTRTEELIEQLILETVFRHIKDEKIIRSSHHGFTKGKSCLTNLINFHDKMIGLVDEWRAVAIVYLDLSKAFDTVSRVNTGPVLFNIFINDLDGGAECTLRKFADDTKLEAVADTPDGWAAIQRDLDRLEKWASRTLLKLNKEKCKVLYVGRNNPRHQYMRRATHLGSSLAEKDLGVLVDTRLNMSQQCAFVAKKTTNILGCVKRSVACSLREAILPLYSALVRPHLEYCAQFWAPQYERDMGILEGIC</sequence>
<dbReference type="CDD" id="cd01650">
    <property type="entry name" value="RT_nLTR_like"/>
    <property type="match status" value="1"/>
</dbReference>
<dbReference type="PANTHER" id="PTHR33332">
    <property type="entry name" value="REVERSE TRANSCRIPTASE DOMAIN-CONTAINING PROTEIN"/>
    <property type="match status" value="1"/>
</dbReference>
<protein>
    <recommendedName>
        <fullName evidence="3">Rna-directed dna polymerase from mobile element jockey-like</fullName>
    </recommendedName>
</protein>
<dbReference type="EMBL" id="JAUNZN010000001">
    <property type="protein sequence ID" value="KAK4831677.1"/>
    <property type="molecule type" value="Genomic_DNA"/>
</dbReference>